<protein>
    <submittedName>
        <fullName evidence="1">Uncharacterized protein</fullName>
    </submittedName>
</protein>
<organism evidence="1">
    <name type="scientific">Agaricus bisporus virus 7</name>
    <dbReference type="NCBI Taxonomy" id="1945751"/>
    <lineage>
        <taxon>Viruses</taxon>
    </lineage>
</organism>
<evidence type="ECO:0000313" key="1">
    <source>
        <dbReference type="EMBL" id="AQM49924.1"/>
    </source>
</evidence>
<accession>A0A1Q1N6H5</accession>
<sequence>MSDSGWHYRETLLAGSRGPSYPCPENDPAVRPSVIVPLFGGFPTMACVSCVRLNALSAHAALEDRISEERLRYLPITVSWSKVILVDPIFTIYQELVLH</sequence>
<reference evidence="1" key="1">
    <citation type="submission" date="2016-12" db="EMBL/GenBank/DDBJ databases">
        <title>Multiple viral infections in Agaricus bisporus - Characterisation of 18 unique RNA viruses and 8 ORFans identified by deep sequencing.</title>
        <authorList>
            <person name="Deakin G."/>
            <person name="Dobbs E."/>
            <person name="Jones I.M."/>
            <person name="Grogan H.M."/>
            <person name="Burton K.S."/>
        </authorList>
    </citation>
    <scope>NUCLEOTIDE SEQUENCE</scope>
    <source>
        <strain evidence="1">AbV7-003</strain>
    </source>
</reference>
<dbReference type="EMBL" id="KY357491">
    <property type="protein sequence ID" value="AQM49924.1"/>
    <property type="molecule type" value="Genomic_RNA"/>
</dbReference>
<proteinExistence type="predicted"/>
<name>A0A1Q1N6H5_9VIRU</name>